<evidence type="ECO:0000313" key="1">
    <source>
        <dbReference type="EMBL" id="KAF2179888.1"/>
    </source>
</evidence>
<reference evidence="1" key="1">
    <citation type="journal article" date="2020" name="Stud. Mycol.">
        <title>101 Dothideomycetes genomes: a test case for predicting lifestyles and emergence of pathogens.</title>
        <authorList>
            <person name="Haridas S."/>
            <person name="Albert R."/>
            <person name="Binder M."/>
            <person name="Bloem J."/>
            <person name="Labutti K."/>
            <person name="Salamov A."/>
            <person name="Andreopoulos B."/>
            <person name="Baker S."/>
            <person name="Barry K."/>
            <person name="Bills G."/>
            <person name="Bluhm B."/>
            <person name="Cannon C."/>
            <person name="Castanera R."/>
            <person name="Culley D."/>
            <person name="Daum C."/>
            <person name="Ezra D."/>
            <person name="Gonzalez J."/>
            <person name="Henrissat B."/>
            <person name="Kuo A."/>
            <person name="Liang C."/>
            <person name="Lipzen A."/>
            <person name="Lutzoni F."/>
            <person name="Magnuson J."/>
            <person name="Mondo S."/>
            <person name="Nolan M."/>
            <person name="Ohm R."/>
            <person name="Pangilinan J."/>
            <person name="Park H.-J."/>
            <person name="Ramirez L."/>
            <person name="Alfaro M."/>
            <person name="Sun H."/>
            <person name="Tritt A."/>
            <person name="Yoshinaga Y."/>
            <person name="Zwiers L.-H."/>
            <person name="Turgeon B."/>
            <person name="Goodwin S."/>
            <person name="Spatafora J."/>
            <person name="Crous P."/>
            <person name="Grigoriev I."/>
        </authorList>
    </citation>
    <scope>NUCLEOTIDE SEQUENCE</scope>
    <source>
        <strain evidence="1">CBS 207.26</strain>
    </source>
</reference>
<proteinExistence type="predicted"/>
<keyword evidence="2" id="KW-1185">Reference proteome</keyword>
<sequence>MAESSDIFDWTAWERDNARITYFDLICSADTDEIRPQTQGKKCDTKCKAPYPVRDVPPTFSQPRREYVELFTELHEYYQEKLLEDVYEKLGMNEEWRWGLIQRRIHRETREIKKIKRGFDKSRLEKKDLAVLQPQKERKIKKRGPVMGVFIHEGPEPPLRHQKEQGAAGIHLIGWVHELMRENQRLSTATL</sequence>
<dbReference type="EMBL" id="ML994662">
    <property type="protein sequence ID" value="KAF2179888.1"/>
    <property type="molecule type" value="Genomic_DNA"/>
</dbReference>
<organism evidence="1 2">
    <name type="scientific">Zopfia rhizophila CBS 207.26</name>
    <dbReference type="NCBI Taxonomy" id="1314779"/>
    <lineage>
        <taxon>Eukaryota</taxon>
        <taxon>Fungi</taxon>
        <taxon>Dikarya</taxon>
        <taxon>Ascomycota</taxon>
        <taxon>Pezizomycotina</taxon>
        <taxon>Dothideomycetes</taxon>
        <taxon>Dothideomycetes incertae sedis</taxon>
        <taxon>Zopfiaceae</taxon>
        <taxon>Zopfia</taxon>
    </lineage>
</organism>
<evidence type="ECO:0000313" key="2">
    <source>
        <dbReference type="Proteomes" id="UP000800200"/>
    </source>
</evidence>
<dbReference type="Proteomes" id="UP000800200">
    <property type="component" value="Unassembled WGS sequence"/>
</dbReference>
<gene>
    <name evidence="1" type="ORF">K469DRAFT_753755</name>
</gene>
<protein>
    <submittedName>
        <fullName evidence="1">Uncharacterized protein</fullName>
    </submittedName>
</protein>
<accession>A0A6A6DND3</accession>
<dbReference type="AlphaFoldDB" id="A0A6A6DND3"/>
<name>A0A6A6DND3_9PEZI</name>